<feature type="region of interest" description="Disordered" evidence="2">
    <location>
        <begin position="535"/>
        <end position="562"/>
    </location>
</feature>
<feature type="region of interest" description="Disordered" evidence="2">
    <location>
        <begin position="469"/>
        <end position="519"/>
    </location>
</feature>
<organism evidence="3 4">
    <name type="scientific">Phytophthora oleae</name>
    <dbReference type="NCBI Taxonomy" id="2107226"/>
    <lineage>
        <taxon>Eukaryota</taxon>
        <taxon>Sar</taxon>
        <taxon>Stramenopiles</taxon>
        <taxon>Oomycota</taxon>
        <taxon>Peronosporomycetes</taxon>
        <taxon>Peronosporales</taxon>
        <taxon>Peronosporaceae</taxon>
        <taxon>Phytophthora</taxon>
    </lineage>
</organism>
<evidence type="ECO:0000313" key="3">
    <source>
        <dbReference type="EMBL" id="KAL3668625.1"/>
    </source>
</evidence>
<gene>
    <name evidence="3" type="ORF">V7S43_005926</name>
</gene>
<keyword evidence="4" id="KW-1185">Reference proteome</keyword>
<dbReference type="EMBL" id="JBIMZQ010000010">
    <property type="protein sequence ID" value="KAL3668625.1"/>
    <property type="molecule type" value="Genomic_DNA"/>
</dbReference>
<name>A0ABD3FNY3_9STRA</name>
<accession>A0ABD3FNY3</accession>
<evidence type="ECO:0000256" key="1">
    <source>
        <dbReference type="SAM" id="Coils"/>
    </source>
</evidence>
<reference evidence="3 4" key="1">
    <citation type="submission" date="2024-09" db="EMBL/GenBank/DDBJ databases">
        <title>Genome sequencing and assembly of Phytophthora oleae, isolate VK10A, causative agent of rot of olive drupes.</title>
        <authorList>
            <person name="Conti Taguali S."/>
            <person name="Riolo M."/>
            <person name="La Spada F."/>
            <person name="Cacciola S.O."/>
            <person name="Dionisio G."/>
        </authorList>
    </citation>
    <scope>NUCLEOTIDE SEQUENCE [LARGE SCALE GENOMIC DNA]</scope>
    <source>
        <strain evidence="3 4">VK10A</strain>
    </source>
</reference>
<feature type="coiled-coil region" evidence="1">
    <location>
        <begin position="43"/>
        <end position="70"/>
    </location>
</feature>
<keyword evidence="1" id="KW-0175">Coiled coil</keyword>
<feature type="coiled-coil region" evidence="1">
    <location>
        <begin position="172"/>
        <end position="213"/>
    </location>
</feature>
<evidence type="ECO:0000313" key="4">
    <source>
        <dbReference type="Proteomes" id="UP001632037"/>
    </source>
</evidence>
<evidence type="ECO:0008006" key="5">
    <source>
        <dbReference type="Google" id="ProtNLM"/>
    </source>
</evidence>
<proteinExistence type="predicted"/>
<evidence type="ECO:0000256" key="2">
    <source>
        <dbReference type="SAM" id="MobiDB-lite"/>
    </source>
</evidence>
<comment type="caution">
    <text evidence="3">The sequence shown here is derived from an EMBL/GenBank/DDBJ whole genome shotgun (WGS) entry which is preliminary data.</text>
</comment>
<protein>
    <recommendedName>
        <fullName evidence="5">DUF4200 domain-containing protein</fullName>
    </recommendedName>
</protein>
<dbReference type="Proteomes" id="UP001632037">
    <property type="component" value="Unassembled WGS sequence"/>
</dbReference>
<sequence>MASEAKKKASLVEQHYFISPLQPQHEEELDRIRTEGDLTLIKVQTERKKLVELEAKLAQVNKQLRDRKQAPKPVKNGTEVKGLRKNKGLHAALAMSNAAGKGAAKQQLPTILHSETEFEAKRVPTNAAATGRQLQTEERLKVSMAERAVELQKLRLAIDETRRKRLDALATEKEMQKVIQEDEEDIKRAQEEIAQLKRQATEAKNEITASEQEFDTEKHAFRLERQRLVVELEELVKVEKQGDKEQTTAPVSHKYSMFCNNIAHRRKQQVRASKWKKVNLEQKMISFEQKKRLLDRIIEETNVENLREFIQKYNGQEQTKAEVFARIEAQTATNAALNESIAQLTADITRLSGAADGDSNGDAEKPSAELQKVLDTDDIHIKRWVKDADIFVEAVKYLRDPIYDIYQEFFPNDRSEEVFDSAAARESGMMRRIGAIEERIMQFIMAKILEETETSATPNNSETLRRLRQYQGRREQRDSTLPTLCGIEPPSTIKRGSHQYSKDGKTEDEEEDHEDPARDVAVIHSDVFRRRFIASSTESGTGNITNASASPTRKNANTALNL</sequence>
<dbReference type="AlphaFoldDB" id="A0ABD3FNY3"/>